<keyword evidence="9" id="KW-0325">Glycoprotein</keyword>
<dbReference type="Gene3D" id="3.80.10.10">
    <property type="entry name" value="Ribonuclease Inhibitor"/>
    <property type="match status" value="3"/>
</dbReference>
<dbReference type="PANTHER" id="PTHR27000:SF642">
    <property type="entry name" value="INACTIVE LEUCINE-RICH REPEAT RECEPTOR KINASE XIAO-RELATED"/>
    <property type="match status" value="1"/>
</dbReference>
<dbReference type="AlphaFoldDB" id="A0A9N8E8N8"/>
<dbReference type="GO" id="GO:0016020">
    <property type="term" value="C:membrane"/>
    <property type="evidence" value="ECO:0007669"/>
    <property type="project" value="UniProtKB-SubCell"/>
</dbReference>
<dbReference type="EMBL" id="CAICTM010000775">
    <property type="protein sequence ID" value="CAB9516348.1"/>
    <property type="molecule type" value="Genomic_DNA"/>
</dbReference>
<dbReference type="GO" id="GO:0016301">
    <property type="term" value="F:kinase activity"/>
    <property type="evidence" value="ECO:0007669"/>
    <property type="project" value="UniProtKB-KW"/>
</dbReference>
<dbReference type="OrthoDB" id="203703at2759"/>
<dbReference type="Proteomes" id="UP001153069">
    <property type="component" value="Unassembled WGS sequence"/>
</dbReference>
<dbReference type="PANTHER" id="PTHR27000">
    <property type="entry name" value="LEUCINE-RICH REPEAT RECEPTOR-LIKE PROTEIN KINASE FAMILY PROTEIN-RELATED"/>
    <property type="match status" value="1"/>
</dbReference>
<keyword evidence="3" id="KW-0812">Transmembrane</keyword>
<keyword evidence="5" id="KW-0677">Repeat</keyword>
<evidence type="ECO:0000313" key="10">
    <source>
        <dbReference type="EMBL" id="CAB9516348.1"/>
    </source>
</evidence>
<evidence type="ECO:0000256" key="7">
    <source>
        <dbReference type="ARBA" id="ARBA00023136"/>
    </source>
</evidence>
<dbReference type="Pfam" id="PF00560">
    <property type="entry name" value="LRR_1"/>
    <property type="match status" value="5"/>
</dbReference>
<evidence type="ECO:0000313" key="11">
    <source>
        <dbReference type="Proteomes" id="UP001153069"/>
    </source>
</evidence>
<proteinExistence type="predicted"/>
<keyword evidence="2" id="KW-0433">Leucine-rich repeat</keyword>
<keyword evidence="11" id="KW-1185">Reference proteome</keyword>
<evidence type="ECO:0000256" key="5">
    <source>
        <dbReference type="ARBA" id="ARBA00022737"/>
    </source>
</evidence>
<keyword evidence="8 10" id="KW-0675">Receptor</keyword>
<dbReference type="InterPro" id="IPR032675">
    <property type="entry name" value="LRR_dom_sf"/>
</dbReference>
<protein>
    <submittedName>
        <fullName evidence="10">LRR receptor-like serine threonine-protein kinase</fullName>
    </submittedName>
</protein>
<accession>A0A9N8E8N8</accession>
<evidence type="ECO:0000256" key="3">
    <source>
        <dbReference type="ARBA" id="ARBA00022692"/>
    </source>
</evidence>
<keyword evidence="10" id="KW-0418">Kinase</keyword>
<comment type="subcellular location">
    <subcellularLocation>
        <location evidence="1">Membrane</location>
        <topology evidence="1">Single-pass membrane protein</topology>
    </subcellularLocation>
</comment>
<keyword evidence="7" id="KW-0472">Membrane</keyword>
<keyword evidence="10" id="KW-0808">Transferase</keyword>
<evidence type="ECO:0000256" key="9">
    <source>
        <dbReference type="ARBA" id="ARBA00023180"/>
    </source>
</evidence>
<keyword evidence="6" id="KW-1133">Transmembrane helix</keyword>
<evidence type="ECO:0000256" key="1">
    <source>
        <dbReference type="ARBA" id="ARBA00004167"/>
    </source>
</evidence>
<evidence type="ECO:0000256" key="6">
    <source>
        <dbReference type="ARBA" id="ARBA00022989"/>
    </source>
</evidence>
<sequence length="465" mass="50641">MAPTTTRDAVEAPKIEIALAVILGKEYFHHVEGSGEGNDNDTEAFMLETRQKAFDWIVNKDPIQLEFDAPNLVQRFLLVLFYFQTTRHQPWKECNPPATPQRSASGNFCYTLDPSTGDTTSSIWGDQWLSASHECQWAGMICEAVQSKEKTVVGLRMTWNQLNGPLPWEMARLPHLKQLFLSHNMLSGMLPPKLLSFSLESLHLGNNQLSGPLPARWFETLHDGNAKLINLQISSNRLTGTIPSELGISPLKTLGLRNNSLTGSLPLDLFHMGSFKSLDFVQNDLTGTLPSEIGLLTHLHYIFLSHTGIAGTLPSEIGLATQLHEIFASYSNMEGTIPEEVYAGLTELIALALNGCNFSGTISSSLGLFTDLVWLHVANNNFHGTIPNEIGALTELRQLVVNGNQLTGTVPVSVCHSVAYIENYGGSSVVTADCLPNPGTGVPTIGCDDDCCTSCCDNTGVCLAN</sequence>
<dbReference type="InterPro" id="IPR001611">
    <property type="entry name" value="Leu-rich_rpt"/>
</dbReference>
<reference evidence="10" key="1">
    <citation type="submission" date="2020-06" db="EMBL/GenBank/DDBJ databases">
        <authorList>
            <consortium name="Plant Systems Biology data submission"/>
        </authorList>
    </citation>
    <scope>NUCLEOTIDE SEQUENCE</scope>
    <source>
        <strain evidence="10">D6</strain>
    </source>
</reference>
<comment type="caution">
    <text evidence="10">The sequence shown here is derived from an EMBL/GenBank/DDBJ whole genome shotgun (WGS) entry which is preliminary data.</text>
</comment>
<organism evidence="10 11">
    <name type="scientific">Seminavis robusta</name>
    <dbReference type="NCBI Taxonomy" id="568900"/>
    <lineage>
        <taxon>Eukaryota</taxon>
        <taxon>Sar</taxon>
        <taxon>Stramenopiles</taxon>
        <taxon>Ochrophyta</taxon>
        <taxon>Bacillariophyta</taxon>
        <taxon>Bacillariophyceae</taxon>
        <taxon>Bacillariophycidae</taxon>
        <taxon>Naviculales</taxon>
        <taxon>Naviculaceae</taxon>
        <taxon>Seminavis</taxon>
    </lineage>
</organism>
<evidence type="ECO:0000256" key="8">
    <source>
        <dbReference type="ARBA" id="ARBA00023170"/>
    </source>
</evidence>
<evidence type="ECO:0000256" key="4">
    <source>
        <dbReference type="ARBA" id="ARBA00022729"/>
    </source>
</evidence>
<gene>
    <name evidence="10" type="ORF">SEMRO_776_G200940.1</name>
</gene>
<name>A0A9N8E8N8_9STRA</name>
<keyword evidence="4" id="KW-0732">Signal</keyword>
<dbReference type="SUPFAM" id="SSF52058">
    <property type="entry name" value="L domain-like"/>
    <property type="match status" value="1"/>
</dbReference>
<evidence type="ECO:0000256" key="2">
    <source>
        <dbReference type="ARBA" id="ARBA00022614"/>
    </source>
</evidence>